<accession>A0A645AH58</accession>
<dbReference type="AlphaFoldDB" id="A0A645AH58"/>
<gene>
    <name evidence="1" type="ORF">SDC9_98371</name>
</gene>
<sequence length="86" mass="9121">MDVLDDGDRADTSHYLFGAVVHIDLDGLAAAGYLYKAGGDAAFLDVALMGLDHHRRAVADEGAGDRDDLPRLVGGEIKERGDAVRV</sequence>
<reference evidence="1" key="1">
    <citation type="submission" date="2019-08" db="EMBL/GenBank/DDBJ databases">
        <authorList>
            <person name="Kucharzyk K."/>
            <person name="Murdoch R.W."/>
            <person name="Higgins S."/>
            <person name="Loffler F."/>
        </authorList>
    </citation>
    <scope>NUCLEOTIDE SEQUENCE</scope>
</reference>
<protein>
    <submittedName>
        <fullName evidence="1">Uncharacterized protein</fullName>
    </submittedName>
</protein>
<name>A0A645AH58_9ZZZZ</name>
<proteinExistence type="predicted"/>
<dbReference type="EMBL" id="VSSQ01013499">
    <property type="protein sequence ID" value="MPM51621.1"/>
    <property type="molecule type" value="Genomic_DNA"/>
</dbReference>
<evidence type="ECO:0000313" key="1">
    <source>
        <dbReference type="EMBL" id="MPM51621.1"/>
    </source>
</evidence>
<comment type="caution">
    <text evidence="1">The sequence shown here is derived from an EMBL/GenBank/DDBJ whole genome shotgun (WGS) entry which is preliminary data.</text>
</comment>
<organism evidence="1">
    <name type="scientific">bioreactor metagenome</name>
    <dbReference type="NCBI Taxonomy" id="1076179"/>
    <lineage>
        <taxon>unclassified sequences</taxon>
        <taxon>metagenomes</taxon>
        <taxon>ecological metagenomes</taxon>
    </lineage>
</organism>